<dbReference type="AlphaFoldDB" id="A0A6B3R676"/>
<dbReference type="InterPro" id="IPR013766">
    <property type="entry name" value="Thioredoxin_domain"/>
</dbReference>
<dbReference type="Gene3D" id="3.40.30.10">
    <property type="entry name" value="Glutaredoxin"/>
    <property type="match status" value="1"/>
</dbReference>
<feature type="domain" description="Thioredoxin" evidence="1">
    <location>
        <begin position="164"/>
        <end position="300"/>
    </location>
</feature>
<dbReference type="SUPFAM" id="SSF52833">
    <property type="entry name" value="Thioredoxin-like"/>
    <property type="match status" value="1"/>
</dbReference>
<gene>
    <name evidence="2" type="ORF">G3567_12925</name>
</gene>
<dbReference type="PROSITE" id="PS51352">
    <property type="entry name" value="THIOREDOXIN_2"/>
    <property type="match status" value="1"/>
</dbReference>
<organism evidence="2 3">
    <name type="scientific">Psychroflexus aurantiacus</name>
    <dbReference type="NCBI Taxonomy" id="2709310"/>
    <lineage>
        <taxon>Bacteria</taxon>
        <taxon>Pseudomonadati</taxon>
        <taxon>Bacteroidota</taxon>
        <taxon>Flavobacteriia</taxon>
        <taxon>Flavobacteriales</taxon>
        <taxon>Flavobacteriaceae</taxon>
        <taxon>Psychroflexus</taxon>
    </lineage>
</organism>
<protein>
    <submittedName>
        <fullName evidence="2">TlpA family protein disulfide reductase</fullName>
    </submittedName>
</protein>
<sequence length="300" mass="34679">MDKTKLLITAIILFFGISVIGQNQNQITSTVQVNEMIEVYNKKQIEEYVDYLLPRYYKNDQAKKEKFVEIWKKILKNDSDKFTYERLIKSTKSGDQIQSLFQINFRENSKSYIVGISEDEGETWKFSQPINENAQFGQILKSIPTLDHSFAKIIDPEFGHRLKYEIGETISPFNYSDIYGNEISSESIKDNVIVLNFWGTWCAPCIKEIPELNELVKKFKSENVSFIAPAINTSRKNLINNFLPINPFSYSIVLIDQDKYNITSFPTHIVINNQNVVVDIIKGYSKANVEKLENTIQKAL</sequence>
<dbReference type="PANTHER" id="PTHR42852:SF17">
    <property type="entry name" value="THIOREDOXIN-LIKE PROTEIN HI_1115"/>
    <property type="match status" value="1"/>
</dbReference>
<accession>A0A6B3R676</accession>
<comment type="caution">
    <text evidence="2">The sequence shown here is derived from an EMBL/GenBank/DDBJ whole genome shotgun (WGS) entry which is preliminary data.</text>
</comment>
<name>A0A6B3R676_9FLAO</name>
<dbReference type="PANTHER" id="PTHR42852">
    <property type="entry name" value="THIOL:DISULFIDE INTERCHANGE PROTEIN DSBE"/>
    <property type="match status" value="1"/>
</dbReference>
<proteinExistence type="predicted"/>
<dbReference type="CDD" id="cd02966">
    <property type="entry name" value="TlpA_like_family"/>
    <property type="match status" value="1"/>
</dbReference>
<dbReference type="InterPro" id="IPR013740">
    <property type="entry name" value="Redoxin"/>
</dbReference>
<keyword evidence="3" id="KW-1185">Reference proteome</keyword>
<dbReference type="EMBL" id="JAAIKD010000010">
    <property type="protein sequence ID" value="NEV95040.1"/>
    <property type="molecule type" value="Genomic_DNA"/>
</dbReference>
<dbReference type="InterPro" id="IPR036249">
    <property type="entry name" value="Thioredoxin-like_sf"/>
</dbReference>
<evidence type="ECO:0000313" key="2">
    <source>
        <dbReference type="EMBL" id="NEV95040.1"/>
    </source>
</evidence>
<evidence type="ECO:0000259" key="1">
    <source>
        <dbReference type="PROSITE" id="PS51352"/>
    </source>
</evidence>
<dbReference type="RefSeq" id="WP_164005735.1">
    <property type="nucleotide sequence ID" value="NZ_JAAIKD010000010.1"/>
</dbReference>
<dbReference type="GO" id="GO:0016491">
    <property type="term" value="F:oxidoreductase activity"/>
    <property type="evidence" value="ECO:0007669"/>
    <property type="project" value="InterPro"/>
</dbReference>
<dbReference type="Pfam" id="PF08534">
    <property type="entry name" value="Redoxin"/>
    <property type="match status" value="1"/>
</dbReference>
<dbReference type="InterPro" id="IPR050553">
    <property type="entry name" value="Thioredoxin_ResA/DsbE_sf"/>
</dbReference>
<evidence type="ECO:0000313" key="3">
    <source>
        <dbReference type="Proteomes" id="UP000478505"/>
    </source>
</evidence>
<dbReference type="Proteomes" id="UP000478505">
    <property type="component" value="Unassembled WGS sequence"/>
</dbReference>
<reference evidence="2 3" key="1">
    <citation type="submission" date="2020-02" db="EMBL/GenBank/DDBJ databases">
        <title>Flavobacteriaceae Psychroflexus bacterium YR1-1, complete genome.</title>
        <authorList>
            <person name="Li Y."/>
            <person name="Wu S."/>
        </authorList>
    </citation>
    <scope>NUCLEOTIDE SEQUENCE [LARGE SCALE GENOMIC DNA]</scope>
    <source>
        <strain evidence="2 3">YR1-1</strain>
    </source>
</reference>